<proteinExistence type="predicted"/>
<evidence type="ECO:0000313" key="5">
    <source>
        <dbReference type="Proteomes" id="UP000434957"/>
    </source>
</evidence>
<dbReference type="AlphaFoldDB" id="A0A6A3P9E6"/>
<dbReference type="Proteomes" id="UP000429607">
    <property type="component" value="Unassembled WGS sequence"/>
</dbReference>
<dbReference type="EMBL" id="QXFU01000001">
    <property type="protein sequence ID" value="KAE9049134.1"/>
    <property type="molecule type" value="Genomic_DNA"/>
</dbReference>
<reference evidence="4 6" key="1">
    <citation type="submission" date="2018-09" db="EMBL/GenBank/DDBJ databases">
        <title>Genomic investigation of the strawberry pathogen Phytophthora fragariae indicates pathogenicity is determined by transcriptional variation in three key races.</title>
        <authorList>
            <person name="Adams T.M."/>
            <person name="Armitage A.D."/>
            <person name="Sobczyk M.K."/>
            <person name="Bates H.J."/>
            <person name="Dunwell J.M."/>
            <person name="Nellist C.F."/>
            <person name="Harrison R.J."/>
        </authorList>
    </citation>
    <scope>NUCLEOTIDE SEQUENCE [LARGE SCALE GENOMIC DNA]</scope>
    <source>
        <strain evidence="2 4">SCRP249</strain>
        <strain evidence="1 6">SCRP324</strain>
        <strain evidence="3 5">SCRP333</strain>
    </source>
</reference>
<dbReference type="Proteomes" id="UP000435112">
    <property type="component" value="Unassembled WGS sequence"/>
</dbReference>
<evidence type="ECO:0000313" key="3">
    <source>
        <dbReference type="EMBL" id="KAE9360686.1"/>
    </source>
</evidence>
<dbReference type="EMBL" id="QXFT01000001">
    <property type="protein sequence ID" value="KAE9360686.1"/>
    <property type="molecule type" value="Genomic_DNA"/>
</dbReference>
<name>A0A6A3P9E6_9STRA</name>
<dbReference type="Proteomes" id="UP000434957">
    <property type="component" value="Unassembled WGS sequence"/>
</dbReference>
<evidence type="ECO:0000313" key="6">
    <source>
        <dbReference type="Proteomes" id="UP000435112"/>
    </source>
</evidence>
<accession>A0A6A3P9E6</accession>
<evidence type="ECO:0000313" key="1">
    <source>
        <dbReference type="EMBL" id="KAE9049134.1"/>
    </source>
</evidence>
<sequence length="122" mass="12388">MCCGLFASGGSTRPLGASGTSLSCSPSAVCTAVAGGCRGAVCAAVLRVASAVSRLLPRSRLKAAIACGRGSATGLDKLNLSLLLGRRTVRHWKFVCGERTGQSDVNIVTGHVARVMNDVAVD</sequence>
<dbReference type="EMBL" id="QXFV01000001">
    <property type="protein sequence ID" value="KAE9052920.1"/>
    <property type="molecule type" value="Genomic_DNA"/>
</dbReference>
<gene>
    <name evidence="2" type="ORF">PR001_g31</name>
    <name evidence="1" type="ORF">PR002_g31</name>
    <name evidence="3" type="ORF">PR003_g30</name>
</gene>
<protein>
    <submittedName>
        <fullName evidence="1">Uncharacterized protein</fullName>
    </submittedName>
</protein>
<comment type="caution">
    <text evidence="1">The sequence shown here is derived from an EMBL/GenBank/DDBJ whole genome shotgun (WGS) entry which is preliminary data.</text>
</comment>
<evidence type="ECO:0000313" key="2">
    <source>
        <dbReference type="EMBL" id="KAE9052920.1"/>
    </source>
</evidence>
<organism evidence="1 6">
    <name type="scientific">Phytophthora rubi</name>
    <dbReference type="NCBI Taxonomy" id="129364"/>
    <lineage>
        <taxon>Eukaryota</taxon>
        <taxon>Sar</taxon>
        <taxon>Stramenopiles</taxon>
        <taxon>Oomycota</taxon>
        <taxon>Peronosporomycetes</taxon>
        <taxon>Peronosporales</taxon>
        <taxon>Peronosporaceae</taxon>
        <taxon>Phytophthora</taxon>
    </lineage>
</organism>
<evidence type="ECO:0000313" key="4">
    <source>
        <dbReference type="Proteomes" id="UP000429607"/>
    </source>
</evidence>
<keyword evidence="5" id="KW-1185">Reference proteome</keyword>